<proteinExistence type="predicted"/>
<feature type="compositionally biased region" description="Basic and acidic residues" evidence="1">
    <location>
        <begin position="534"/>
        <end position="555"/>
    </location>
</feature>
<accession>A0A8H4QZN0</accession>
<dbReference type="InterPro" id="IPR042065">
    <property type="entry name" value="E3_ELL-like"/>
</dbReference>
<evidence type="ECO:0000313" key="2">
    <source>
        <dbReference type="EMBL" id="KAF4620599.1"/>
    </source>
</evidence>
<feature type="compositionally biased region" description="Basic and acidic residues" evidence="1">
    <location>
        <begin position="333"/>
        <end position="352"/>
    </location>
</feature>
<feature type="compositionally biased region" description="Polar residues" evidence="1">
    <location>
        <begin position="181"/>
        <end position="190"/>
    </location>
</feature>
<name>A0A8H4QZN0_9AGAR</name>
<feature type="compositionally biased region" description="Basic and acidic residues" evidence="1">
    <location>
        <begin position="478"/>
        <end position="517"/>
    </location>
</feature>
<feature type="compositionally biased region" description="Polar residues" evidence="1">
    <location>
        <begin position="373"/>
        <end position="384"/>
    </location>
</feature>
<feature type="compositionally biased region" description="Basic and acidic residues" evidence="1">
    <location>
        <begin position="641"/>
        <end position="651"/>
    </location>
</feature>
<feature type="compositionally biased region" description="Polar residues" evidence="1">
    <location>
        <begin position="656"/>
        <end position="667"/>
    </location>
</feature>
<feature type="compositionally biased region" description="Low complexity" evidence="1">
    <location>
        <begin position="438"/>
        <end position="448"/>
    </location>
</feature>
<dbReference type="EMBL" id="JAACJL010000015">
    <property type="protein sequence ID" value="KAF4620599.1"/>
    <property type="molecule type" value="Genomic_DNA"/>
</dbReference>
<evidence type="ECO:0000313" key="3">
    <source>
        <dbReference type="Proteomes" id="UP000521872"/>
    </source>
</evidence>
<feature type="compositionally biased region" description="Polar residues" evidence="1">
    <location>
        <begin position="392"/>
        <end position="412"/>
    </location>
</feature>
<keyword evidence="3" id="KW-1185">Reference proteome</keyword>
<protein>
    <recommendedName>
        <fullName evidence="4">RNA polymerase II elongation factor ELL N-terminal domain-containing protein</fullName>
    </recommendedName>
</protein>
<dbReference type="Gene3D" id="1.10.10.2670">
    <property type="entry name" value="E3 ubiquitin-protein ligase"/>
    <property type="match status" value="1"/>
</dbReference>
<evidence type="ECO:0008006" key="4">
    <source>
        <dbReference type="Google" id="ProtNLM"/>
    </source>
</evidence>
<dbReference type="AlphaFoldDB" id="A0A8H4QZN0"/>
<feature type="region of interest" description="Disordered" evidence="1">
    <location>
        <begin position="303"/>
        <end position="352"/>
    </location>
</feature>
<reference evidence="2 3" key="1">
    <citation type="submission" date="2019-12" db="EMBL/GenBank/DDBJ databases">
        <authorList>
            <person name="Floudas D."/>
            <person name="Bentzer J."/>
            <person name="Ahren D."/>
            <person name="Johansson T."/>
            <person name="Persson P."/>
            <person name="Tunlid A."/>
        </authorList>
    </citation>
    <scope>NUCLEOTIDE SEQUENCE [LARGE SCALE GENOMIC DNA]</scope>
    <source>
        <strain evidence="2 3">CBS 102.39</strain>
    </source>
</reference>
<dbReference type="Proteomes" id="UP000521872">
    <property type="component" value="Unassembled WGS sequence"/>
</dbReference>
<feature type="compositionally biased region" description="Basic and acidic residues" evidence="1">
    <location>
        <begin position="314"/>
        <end position="324"/>
    </location>
</feature>
<feature type="compositionally biased region" description="Low complexity" evidence="1">
    <location>
        <begin position="596"/>
        <end position="614"/>
    </location>
</feature>
<feature type="region of interest" description="Disordered" evidence="1">
    <location>
        <begin position="365"/>
        <end position="671"/>
    </location>
</feature>
<feature type="compositionally biased region" description="Low complexity" evidence="1">
    <location>
        <begin position="571"/>
        <end position="588"/>
    </location>
</feature>
<gene>
    <name evidence="2" type="ORF">D9613_000642</name>
</gene>
<feature type="region of interest" description="Disordered" evidence="1">
    <location>
        <begin position="160"/>
        <end position="194"/>
    </location>
</feature>
<sequence length="753" mass="83597">MPLPTNTNLSLLGYSRPGDALQSKPKHAVLVRMSSETLDALESLSSNQPQVQFEFGQNPAIYIGDTHFPMQFTQESTIHELFLRASSATKKTAPLKLHANVSGKFTVERELADDLRDKIRESTQDAVNQRNNHAIVYMPNPPDLQHNTKKKKEAANMFRKPLRPADKPKASLPAPSLPPTRNASSSQSQKDGLEPLRARLIQCLSLGEKTEEQVLQNMDSNVSRKDIRDLLDQVAESSSVKSSSSSRPVPLYRLKPTAWKEVRPYEWPSLTESQRTTVARSARIALQNLGIPESDAVWTHVRYRSPGNGQKPSSSHDRHPDSNIDKVGNSSKPEPKKGLSSRDAKEKAVKSLAVDKRKTITMKDESIKAISMSRMSTHDGQGSASRKLPPDQLSSNDRFQNRSQSSQGSNVKKASDRQVRASSPDVKSHVVRQTATAHSPSPSVSGSVHGKDDRYSFPKIRKTRPEDKTAPSDVPPETTRDRDRERERRRMPTEKTKAEYEDPRVHSLKRKEAERPSDSGYAPAATVSSKKRKIDQSSKGREEGREWDRESDVSVHRKQSSASGFADRSTGKSSTSSSLKSSSVHSSLPPRPAPPTSNTASISRSSSTNGASSSKNGPLPKSRRRSPIFTSSDEDEEDGAIPDRKISDKKLKSASHVRSVNSQQSRAMPTDRAALRAKYNNSYLEYLASFQRLLVQRAKIDSMLKRNEGGTITDSDGDIELLSTEELGQLTREHKHLEEELANIQKAFDDADR</sequence>
<comment type="caution">
    <text evidence="2">The sequence shown here is derived from an EMBL/GenBank/DDBJ whole genome shotgun (WGS) entry which is preliminary data.</text>
</comment>
<evidence type="ECO:0000256" key="1">
    <source>
        <dbReference type="SAM" id="MobiDB-lite"/>
    </source>
</evidence>
<organism evidence="2 3">
    <name type="scientific">Agrocybe pediades</name>
    <dbReference type="NCBI Taxonomy" id="84607"/>
    <lineage>
        <taxon>Eukaryota</taxon>
        <taxon>Fungi</taxon>
        <taxon>Dikarya</taxon>
        <taxon>Basidiomycota</taxon>
        <taxon>Agaricomycotina</taxon>
        <taxon>Agaricomycetes</taxon>
        <taxon>Agaricomycetidae</taxon>
        <taxon>Agaricales</taxon>
        <taxon>Agaricineae</taxon>
        <taxon>Strophariaceae</taxon>
        <taxon>Agrocybe</taxon>
    </lineage>
</organism>